<organism evidence="5 6">
    <name type="scientific">Chryseobacterium edaphi</name>
    <dbReference type="NCBI Taxonomy" id="2976532"/>
    <lineage>
        <taxon>Bacteria</taxon>
        <taxon>Pseudomonadati</taxon>
        <taxon>Bacteroidota</taxon>
        <taxon>Flavobacteriia</taxon>
        <taxon>Flavobacteriales</taxon>
        <taxon>Weeksellaceae</taxon>
        <taxon>Chryseobacterium group</taxon>
        <taxon>Chryseobacterium</taxon>
    </lineage>
</organism>
<sequence>MSKSVAILYQAQESPVVDGIKKPMKPGGYSDSGADIAYSLYQQGIDVITPIESPAVENDLDWVFPDTKEGIQNAVKKGANVLWLNTVLFTGHPIEKAISEGISIVGQIPADAERFDGKWQTNLLLTEHHIPIPRSVLITQDNYNDFSLSFPFPVVAKPIRGRGSQGVSIVNNASELSSVIKNMFDSHQFGDALYLEEFLRGEEITITIIPPGEYVIGNKTVKKDKHWSLPPVKRFNHQNGIAPYNGTVAVINNSALLTDEEIQDPAVQKAMLECEKAAAFVRAKAPVRIDCRANDKGDFLLFDLNMKPNMTGASRPHRQDQDSLTALSARKIGWTFDDLILNMLNQSWHI</sequence>
<dbReference type="InterPro" id="IPR011761">
    <property type="entry name" value="ATP-grasp"/>
</dbReference>
<dbReference type="SUPFAM" id="SSF56059">
    <property type="entry name" value="Glutathione synthetase ATP-binding domain-like"/>
    <property type="match status" value="1"/>
</dbReference>
<evidence type="ECO:0000313" key="6">
    <source>
        <dbReference type="Proteomes" id="UP001208649"/>
    </source>
</evidence>
<comment type="similarity">
    <text evidence="1">Belongs to the D-alanine--D-alanine ligase family.</text>
</comment>
<feature type="domain" description="ATP-grasp" evidence="4">
    <location>
        <begin position="122"/>
        <end position="345"/>
    </location>
</feature>
<dbReference type="EMBL" id="JAOTEM010000001">
    <property type="protein sequence ID" value="MCU7616245.1"/>
    <property type="molecule type" value="Genomic_DNA"/>
</dbReference>
<evidence type="ECO:0000256" key="1">
    <source>
        <dbReference type="ARBA" id="ARBA00010871"/>
    </source>
</evidence>
<reference evidence="6" key="1">
    <citation type="submission" date="2023-07" db="EMBL/GenBank/DDBJ databases">
        <title>Chryseobacterium sp. strain PBS4-4 Genome sequencing and assembly.</title>
        <authorList>
            <person name="Jung Y."/>
        </authorList>
    </citation>
    <scope>NUCLEOTIDE SEQUENCE [LARGE SCALE GENOMIC DNA]</scope>
    <source>
        <strain evidence="6">PBS4-4</strain>
    </source>
</reference>
<dbReference type="InterPro" id="IPR013815">
    <property type="entry name" value="ATP_grasp_subdomain_1"/>
</dbReference>
<accession>A0ABT2W2M2</accession>
<proteinExistence type="inferred from homology"/>
<comment type="caution">
    <text evidence="5">The sequence shown here is derived from an EMBL/GenBank/DDBJ whole genome shotgun (WGS) entry which is preliminary data.</text>
</comment>
<dbReference type="PANTHER" id="PTHR23132">
    <property type="entry name" value="D-ALANINE--D-ALANINE LIGASE"/>
    <property type="match status" value="1"/>
</dbReference>
<keyword evidence="2" id="KW-0436">Ligase</keyword>
<keyword evidence="3" id="KW-0067">ATP-binding</keyword>
<keyword evidence="3" id="KW-0547">Nucleotide-binding</keyword>
<evidence type="ECO:0000313" key="5">
    <source>
        <dbReference type="EMBL" id="MCU7616245.1"/>
    </source>
</evidence>
<gene>
    <name evidence="5" type="ORF">NZ698_03480</name>
</gene>
<evidence type="ECO:0000256" key="2">
    <source>
        <dbReference type="ARBA" id="ARBA00022598"/>
    </source>
</evidence>
<dbReference type="InterPro" id="IPR011095">
    <property type="entry name" value="Dala_Dala_lig_C"/>
</dbReference>
<dbReference type="Proteomes" id="UP001208649">
    <property type="component" value="Unassembled WGS sequence"/>
</dbReference>
<dbReference type="RefSeq" id="WP_263001699.1">
    <property type="nucleotide sequence ID" value="NZ_JAOTEM010000001.1"/>
</dbReference>
<dbReference type="Gene3D" id="3.30.1490.20">
    <property type="entry name" value="ATP-grasp fold, A domain"/>
    <property type="match status" value="1"/>
</dbReference>
<keyword evidence="6" id="KW-1185">Reference proteome</keyword>
<evidence type="ECO:0000256" key="3">
    <source>
        <dbReference type="PROSITE-ProRule" id="PRU00409"/>
    </source>
</evidence>
<protein>
    <submittedName>
        <fullName evidence="5">ATP-grasp domain-containing protein</fullName>
    </submittedName>
</protein>
<dbReference type="PROSITE" id="PS50975">
    <property type="entry name" value="ATP_GRASP"/>
    <property type="match status" value="1"/>
</dbReference>
<evidence type="ECO:0000259" key="4">
    <source>
        <dbReference type="PROSITE" id="PS50975"/>
    </source>
</evidence>
<dbReference type="Gene3D" id="3.30.470.20">
    <property type="entry name" value="ATP-grasp fold, B domain"/>
    <property type="match status" value="1"/>
</dbReference>
<dbReference type="Pfam" id="PF07478">
    <property type="entry name" value="Dala_Dala_lig_C"/>
    <property type="match status" value="1"/>
</dbReference>
<dbReference type="PANTHER" id="PTHR23132:SF23">
    <property type="entry name" value="D-ALANINE--D-ALANINE LIGASE B"/>
    <property type="match status" value="1"/>
</dbReference>
<name>A0ABT2W2M2_9FLAO</name>